<sequence>MGVPIMLKDILTKYQSSFQPVIALLEPAEPLLAMDFTRKNDALTTSILHDIDKFCTYIQQTLNNNGYRLGIGGYGEHRTIYAVSPHFDAGEEPRRLHLGTDVWGDAGTPVFVPLNGHVHSFRFNDHFGDYGATIILQHTLDGCTFHTLYGHLSLSNLQGLYENMPVIAGQQLAWFGLPAENGGWPPHLHFQVIEDIGAHRGDYPGVCRYSERDKYLRNCPDPDLILQMNRYIR</sequence>
<feature type="domain" description="M23ase beta-sheet core" evidence="1">
    <location>
        <begin position="96"/>
        <end position="194"/>
    </location>
</feature>
<dbReference type="PANTHER" id="PTHR21666:SF270">
    <property type="entry name" value="MUREIN HYDROLASE ACTIVATOR ENVC"/>
    <property type="match status" value="1"/>
</dbReference>
<dbReference type="CDD" id="cd12797">
    <property type="entry name" value="M23_peptidase"/>
    <property type="match status" value="1"/>
</dbReference>
<dbReference type="InterPro" id="IPR011055">
    <property type="entry name" value="Dup_hybrid_motif"/>
</dbReference>
<dbReference type="STRING" id="1419482.SAMN05444266_10786"/>
<name>A0A1M7H4W1_9BACT</name>
<organism evidence="2 3">
    <name type="scientific">Chitinophaga jiangningensis</name>
    <dbReference type="NCBI Taxonomy" id="1419482"/>
    <lineage>
        <taxon>Bacteria</taxon>
        <taxon>Pseudomonadati</taxon>
        <taxon>Bacteroidota</taxon>
        <taxon>Chitinophagia</taxon>
        <taxon>Chitinophagales</taxon>
        <taxon>Chitinophagaceae</taxon>
        <taxon>Chitinophaga</taxon>
    </lineage>
</organism>
<accession>A0A1M7H4W1</accession>
<gene>
    <name evidence="2" type="ORF">SAMN05444266_10786</name>
</gene>
<reference evidence="2 3" key="1">
    <citation type="submission" date="2016-11" db="EMBL/GenBank/DDBJ databases">
        <authorList>
            <person name="Jaros S."/>
            <person name="Januszkiewicz K."/>
            <person name="Wedrychowicz H."/>
        </authorList>
    </citation>
    <scope>NUCLEOTIDE SEQUENCE [LARGE SCALE GENOMIC DNA]</scope>
    <source>
        <strain evidence="2 3">DSM 27406</strain>
    </source>
</reference>
<dbReference type="SUPFAM" id="SSF51261">
    <property type="entry name" value="Duplicated hybrid motif"/>
    <property type="match status" value="1"/>
</dbReference>
<dbReference type="EMBL" id="FRBL01000007">
    <property type="protein sequence ID" value="SHM23635.1"/>
    <property type="molecule type" value="Genomic_DNA"/>
</dbReference>
<protein>
    <submittedName>
        <fullName evidence="2">Peptidase family M23</fullName>
    </submittedName>
</protein>
<dbReference type="RefSeq" id="WP_245805697.1">
    <property type="nucleotide sequence ID" value="NZ_FRBL01000007.1"/>
</dbReference>
<evidence type="ECO:0000313" key="3">
    <source>
        <dbReference type="Proteomes" id="UP000184420"/>
    </source>
</evidence>
<dbReference type="InterPro" id="IPR050570">
    <property type="entry name" value="Cell_wall_metabolism_enzyme"/>
</dbReference>
<dbReference type="Pfam" id="PF01551">
    <property type="entry name" value="Peptidase_M23"/>
    <property type="match status" value="1"/>
</dbReference>
<dbReference type="InterPro" id="IPR016047">
    <property type="entry name" value="M23ase_b-sheet_dom"/>
</dbReference>
<dbReference type="GO" id="GO:0004222">
    <property type="term" value="F:metalloendopeptidase activity"/>
    <property type="evidence" value="ECO:0007669"/>
    <property type="project" value="TreeGrafter"/>
</dbReference>
<dbReference type="Proteomes" id="UP000184420">
    <property type="component" value="Unassembled WGS sequence"/>
</dbReference>
<dbReference type="Gene3D" id="2.70.70.10">
    <property type="entry name" value="Glucose Permease (Domain IIA)"/>
    <property type="match status" value="1"/>
</dbReference>
<evidence type="ECO:0000259" key="1">
    <source>
        <dbReference type="Pfam" id="PF01551"/>
    </source>
</evidence>
<dbReference type="AlphaFoldDB" id="A0A1M7H4W1"/>
<dbReference type="PANTHER" id="PTHR21666">
    <property type="entry name" value="PEPTIDASE-RELATED"/>
    <property type="match status" value="1"/>
</dbReference>
<proteinExistence type="predicted"/>
<keyword evidence="3" id="KW-1185">Reference proteome</keyword>
<evidence type="ECO:0000313" key="2">
    <source>
        <dbReference type="EMBL" id="SHM23635.1"/>
    </source>
</evidence>